<dbReference type="OrthoDB" id="2184509at2"/>
<evidence type="ECO:0000313" key="3">
    <source>
        <dbReference type="Proteomes" id="UP000252586"/>
    </source>
</evidence>
<evidence type="ECO:0000313" key="2">
    <source>
        <dbReference type="EMBL" id="RBO82068.1"/>
    </source>
</evidence>
<accession>A0A366CYK4</accession>
<proteinExistence type="predicted"/>
<dbReference type="InterPro" id="IPR058154">
    <property type="entry name" value="Bxb1_TTP-like"/>
</dbReference>
<dbReference type="Proteomes" id="UP000252586">
    <property type="component" value="Unassembled WGS sequence"/>
</dbReference>
<dbReference type="Pfam" id="PF01833">
    <property type="entry name" value="TIG"/>
    <property type="match status" value="1"/>
</dbReference>
<dbReference type="InterPro" id="IPR014756">
    <property type="entry name" value="Ig_E-set"/>
</dbReference>
<dbReference type="Pfam" id="PF25681">
    <property type="entry name" value="Phage_TTP_17"/>
    <property type="match status" value="1"/>
</dbReference>
<reference evidence="2 3" key="1">
    <citation type="submission" date="2018-06" db="EMBL/GenBank/DDBJ databases">
        <title>Genomic Encyclopedia of Type Strains, Phase IV (KMG-IV): sequencing the most valuable type-strain genomes for metagenomic binning, comparative biology and taxonomic classification.</title>
        <authorList>
            <person name="Goeker M."/>
        </authorList>
    </citation>
    <scope>NUCLEOTIDE SEQUENCE [LARGE SCALE GENOMIC DNA]</scope>
    <source>
        <strain evidence="2 3">DSM 44599</strain>
    </source>
</reference>
<dbReference type="EMBL" id="QNRE01000025">
    <property type="protein sequence ID" value="RBO82068.1"/>
    <property type="molecule type" value="Genomic_DNA"/>
</dbReference>
<dbReference type="InterPro" id="IPR013783">
    <property type="entry name" value="Ig-like_fold"/>
</dbReference>
<keyword evidence="3" id="KW-1185">Reference proteome</keyword>
<organism evidence="2 3">
    <name type="scientific">Nocardia puris</name>
    <dbReference type="NCBI Taxonomy" id="208602"/>
    <lineage>
        <taxon>Bacteria</taxon>
        <taxon>Bacillati</taxon>
        <taxon>Actinomycetota</taxon>
        <taxon>Actinomycetes</taxon>
        <taxon>Mycobacteriales</taxon>
        <taxon>Nocardiaceae</taxon>
        <taxon>Nocardia</taxon>
    </lineage>
</organism>
<evidence type="ECO:0000259" key="1">
    <source>
        <dbReference type="Pfam" id="PF01833"/>
    </source>
</evidence>
<dbReference type="RefSeq" id="WP_067507970.1">
    <property type="nucleotide sequence ID" value="NZ_QNRE01000025.1"/>
</dbReference>
<protein>
    <submittedName>
        <fullName evidence="2">IPT/TIG domain-containing protein</fullName>
    </submittedName>
</protein>
<dbReference type="STRING" id="1210090.GCA_001613185_02435"/>
<name>A0A366CYK4_9NOCA</name>
<dbReference type="InterPro" id="IPR002909">
    <property type="entry name" value="IPT_dom"/>
</dbReference>
<comment type="caution">
    <text evidence="2">The sequence shown here is derived from an EMBL/GenBank/DDBJ whole genome shotgun (WGS) entry which is preliminary data.</text>
</comment>
<sequence length="268" mass="27692">MAGASVAKIGVGAPDRVTGGILVAPAGTTLPTTPSASVSSWTKLGYVGDDGIRPSGTRTSTDLFDWAGDLIYSPQENHSAAFQFRLLSAWDPDVLAEVFGEDNVSTVGSLTTVHETGEPLSVHPWLFDVRDGGKRGRLVIPEGQITAVTESPFVRNGLKAFDCTLTCYKDTSGKKVYRYYDDGSAPLAPTIVSVDPAAFAAAGGEVVEVTGTGFVGTTGVTIDGAGVAFNVISDTKLALVTAAESAGTYDLVVTNATGASAPFTVTYE</sequence>
<feature type="domain" description="IPT/TIG" evidence="1">
    <location>
        <begin position="189"/>
        <end position="267"/>
    </location>
</feature>
<gene>
    <name evidence="2" type="ORF">DFR74_12523</name>
</gene>
<dbReference type="GO" id="GO:0005975">
    <property type="term" value="P:carbohydrate metabolic process"/>
    <property type="evidence" value="ECO:0007669"/>
    <property type="project" value="UniProtKB-ARBA"/>
</dbReference>
<dbReference type="SUPFAM" id="SSF81296">
    <property type="entry name" value="E set domains"/>
    <property type="match status" value="1"/>
</dbReference>
<dbReference type="AlphaFoldDB" id="A0A366CYK4"/>
<dbReference type="Gene3D" id="2.60.40.10">
    <property type="entry name" value="Immunoglobulins"/>
    <property type="match status" value="1"/>
</dbReference>